<accession>A0ACA9TNR0</accession>
<comment type="caution">
    <text evidence="1">The sequence shown here is derived from an EMBL/GenBank/DDBJ whole genome shotgun (WGS) entry which is preliminary data.</text>
</comment>
<sequence length="147" mass="15445">MTPQSSSVLGEEATQVLGFTSLLGNPEEKEEPNASIPYKYGVPPLRPATLNAALTADSQSAAEVTSLCTAKACAPDMFSLIICTVCSAQSKFLSKHNTLHPSAASNMEIARSFPIPEPAQPAPVTMATSPFNDRDGGSGRIKFDMTA</sequence>
<dbReference type="EMBL" id="CADEHS020000006">
    <property type="protein sequence ID" value="CAG9942585.1"/>
    <property type="molecule type" value="Genomic_DNA"/>
</dbReference>
<protein>
    <submittedName>
        <fullName evidence="1">Uncharacterized protein</fullName>
    </submittedName>
</protein>
<reference evidence="1" key="2">
    <citation type="submission" date="2021-10" db="EMBL/GenBank/DDBJ databases">
        <authorList>
            <person name="Piombo E."/>
        </authorList>
    </citation>
    <scope>NUCLEOTIDE SEQUENCE</scope>
</reference>
<dbReference type="Proteomes" id="UP000836387">
    <property type="component" value="Unassembled WGS sequence"/>
</dbReference>
<organism evidence="1 2">
    <name type="scientific">Clonostachys rosea f. rosea IK726</name>
    <dbReference type="NCBI Taxonomy" id="1349383"/>
    <lineage>
        <taxon>Eukaryota</taxon>
        <taxon>Fungi</taxon>
        <taxon>Dikarya</taxon>
        <taxon>Ascomycota</taxon>
        <taxon>Pezizomycotina</taxon>
        <taxon>Sordariomycetes</taxon>
        <taxon>Hypocreomycetidae</taxon>
        <taxon>Hypocreales</taxon>
        <taxon>Bionectriaceae</taxon>
        <taxon>Clonostachys</taxon>
    </lineage>
</organism>
<proteinExistence type="predicted"/>
<gene>
    <name evidence="1" type="ORF">CRV2_00009521</name>
</gene>
<evidence type="ECO:0000313" key="1">
    <source>
        <dbReference type="EMBL" id="CAG9942585.1"/>
    </source>
</evidence>
<keyword evidence="2" id="KW-1185">Reference proteome</keyword>
<name>A0ACA9TNR0_BIOOC</name>
<evidence type="ECO:0000313" key="2">
    <source>
        <dbReference type="Proteomes" id="UP000836387"/>
    </source>
</evidence>
<reference evidence="1" key="1">
    <citation type="submission" date="2020-04" db="EMBL/GenBank/DDBJ databases">
        <authorList>
            <person name="Broberg M."/>
        </authorList>
    </citation>
    <scope>NUCLEOTIDE SEQUENCE</scope>
</reference>